<keyword evidence="4" id="KW-0808">Transferase</keyword>
<dbReference type="SUPFAM" id="SSF53383">
    <property type="entry name" value="PLP-dependent transferases"/>
    <property type="match status" value="1"/>
</dbReference>
<dbReference type="PANTHER" id="PTHR43713">
    <property type="entry name" value="GLUTAMATE-1-SEMIALDEHYDE 2,1-AMINOMUTASE"/>
    <property type="match status" value="1"/>
</dbReference>
<evidence type="ECO:0000256" key="2">
    <source>
        <dbReference type="ARBA" id="ARBA00022898"/>
    </source>
</evidence>
<dbReference type="Gene3D" id="3.90.1150.10">
    <property type="entry name" value="Aspartate Aminotransferase, domain 1"/>
    <property type="match status" value="1"/>
</dbReference>
<evidence type="ECO:0000256" key="3">
    <source>
        <dbReference type="RuleBase" id="RU003560"/>
    </source>
</evidence>
<dbReference type="InterPro" id="IPR015422">
    <property type="entry name" value="PyrdxlP-dep_Trfase_small"/>
</dbReference>
<evidence type="ECO:0000313" key="4">
    <source>
        <dbReference type="EMBL" id="MYC96795.1"/>
    </source>
</evidence>
<dbReference type="AlphaFoldDB" id="A0A6B1DBZ1"/>
<keyword evidence="2 3" id="KW-0663">Pyridoxal phosphate</keyword>
<comment type="caution">
    <text evidence="4">The sequence shown here is derived from an EMBL/GenBank/DDBJ whole genome shotgun (WGS) entry which is preliminary data.</text>
</comment>
<proteinExistence type="inferred from homology"/>
<reference evidence="4" key="1">
    <citation type="submission" date="2019-09" db="EMBL/GenBank/DDBJ databases">
        <title>Characterisation of the sponge microbiome using genome-centric metagenomics.</title>
        <authorList>
            <person name="Engelberts J.P."/>
            <person name="Robbins S.J."/>
            <person name="De Goeij J.M."/>
            <person name="Aranda M."/>
            <person name="Bell S.C."/>
            <person name="Webster N.S."/>
        </authorList>
    </citation>
    <scope>NUCLEOTIDE SEQUENCE</scope>
    <source>
        <strain evidence="4">SB0661_bin_32</strain>
    </source>
</reference>
<dbReference type="Pfam" id="PF00202">
    <property type="entry name" value="Aminotran_3"/>
    <property type="match status" value="1"/>
</dbReference>
<dbReference type="EMBL" id="VXMH01000096">
    <property type="protein sequence ID" value="MYC96795.1"/>
    <property type="molecule type" value="Genomic_DNA"/>
</dbReference>
<dbReference type="GO" id="GO:0008483">
    <property type="term" value="F:transaminase activity"/>
    <property type="evidence" value="ECO:0007669"/>
    <property type="project" value="UniProtKB-KW"/>
</dbReference>
<organism evidence="4">
    <name type="scientific">Caldilineaceae bacterium SB0661_bin_32</name>
    <dbReference type="NCBI Taxonomy" id="2605255"/>
    <lineage>
        <taxon>Bacteria</taxon>
        <taxon>Bacillati</taxon>
        <taxon>Chloroflexota</taxon>
        <taxon>Caldilineae</taxon>
        <taxon>Caldilineales</taxon>
        <taxon>Caldilineaceae</taxon>
    </lineage>
</organism>
<dbReference type="InterPro" id="IPR005814">
    <property type="entry name" value="Aminotrans_3"/>
</dbReference>
<dbReference type="Gene3D" id="3.40.640.10">
    <property type="entry name" value="Type I PLP-dependent aspartate aminotransferase-like (Major domain)"/>
    <property type="match status" value="1"/>
</dbReference>
<dbReference type="PANTHER" id="PTHR43713:SF3">
    <property type="entry name" value="GLUTAMATE-1-SEMIALDEHYDE 2,1-AMINOMUTASE 1, CHLOROPLASTIC-RELATED"/>
    <property type="match status" value="1"/>
</dbReference>
<accession>A0A6B1DBZ1</accession>
<name>A0A6B1DBZ1_9CHLR</name>
<sequence>MTTFEGSRQLIAEASQSLPGGVNSNYRLGIAPTPLVFERGEGPYLYDADGNRLIDYYLGMGPMILGHNPAPVLEAVAKQLGSGILYAGQSRIEQEAARMVCEMVPCAERVRFSCAGSEVVQAVIRLARAATQRSVIIKFEGHYHGWMDNILWSIAPTAEEYGPEEAPNAVPASAGQDLQAGLHTEVLPWNNLELLEKRLERGDVAGVIMEPAMCNTSTVFPADGYLEGVRRACTDTGTILIFDEVITGFRVAPGGAQAHFGVTPDLATFGKAIASGFPVSCFAGRADLMELFASGGVMHGGTFNGHPACMAALVATLQELEKPETFAALDRQGARLMAGIGEALDAADIQARVEGFPQIFHVGFGVEEQVSDYRSSQQADKERYVRFTEALHYRGVRALERGAWFLSTAHTADVVDETVAAVAAVAREI</sequence>
<comment type="similarity">
    <text evidence="3">Belongs to the class-III pyridoxal-phosphate-dependent aminotransferase family.</text>
</comment>
<dbReference type="InterPro" id="IPR015424">
    <property type="entry name" value="PyrdxlP-dep_Trfase"/>
</dbReference>
<keyword evidence="4" id="KW-0032">Aminotransferase</keyword>
<dbReference type="PROSITE" id="PS00600">
    <property type="entry name" value="AA_TRANSFER_CLASS_3"/>
    <property type="match status" value="1"/>
</dbReference>
<dbReference type="InterPro" id="IPR049704">
    <property type="entry name" value="Aminotrans_3_PPA_site"/>
</dbReference>
<dbReference type="InterPro" id="IPR015421">
    <property type="entry name" value="PyrdxlP-dep_Trfase_major"/>
</dbReference>
<gene>
    <name evidence="4" type="ORF">F4X14_17655</name>
</gene>
<protein>
    <submittedName>
        <fullName evidence="4">Aminotransferase class III-fold pyridoxal phosphate-dependent enzyme</fullName>
    </submittedName>
</protein>
<dbReference type="CDD" id="cd00610">
    <property type="entry name" value="OAT_like"/>
    <property type="match status" value="1"/>
</dbReference>
<evidence type="ECO:0000256" key="1">
    <source>
        <dbReference type="ARBA" id="ARBA00001933"/>
    </source>
</evidence>
<comment type="cofactor">
    <cofactor evidence="1">
        <name>pyridoxal 5'-phosphate</name>
        <dbReference type="ChEBI" id="CHEBI:597326"/>
    </cofactor>
</comment>
<dbReference type="GO" id="GO:0030170">
    <property type="term" value="F:pyridoxal phosphate binding"/>
    <property type="evidence" value="ECO:0007669"/>
    <property type="project" value="InterPro"/>
</dbReference>